<evidence type="ECO:0000256" key="3">
    <source>
        <dbReference type="ARBA" id="ARBA00012610"/>
    </source>
</evidence>
<dbReference type="Pfam" id="PF00462">
    <property type="entry name" value="Glutaredoxin"/>
    <property type="match status" value="1"/>
</dbReference>
<dbReference type="InterPro" id="IPR036249">
    <property type="entry name" value="Thioredoxin-like_sf"/>
</dbReference>
<dbReference type="GO" id="GO:0045454">
    <property type="term" value="P:cell redox homeostasis"/>
    <property type="evidence" value="ECO:0007669"/>
    <property type="project" value="InterPro"/>
</dbReference>
<keyword evidence="10 11" id="KW-0676">Redox-active center</keyword>
<keyword evidence="7" id="KW-0712">Selenocysteine</keyword>
<accession>A0A0R3TUR3</accession>
<keyword evidence="16" id="KW-1185">Reference proteome</keyword>
<evidence type="ECO:0000256" key="1">
    <source>
        <dbReference type="ARBA" id="ARBA00001974"/>
    </source>
</evidence>
<evidence type="ECO:0000256" key="7">
    <source>
        <dbReference type="ARBA" id="ARBA00022933"/>
    </source>
</evidence>
<feature type="domain" description="Pyridine nucleotide-disulphide oxidoreductase dimerisation" evidence="13">
    <location>
        <begin position="466"/>
        <end position="578"/>
    </location>
</feature>
<dbReference type="PANTHER" id="PTHR42737:SF8">
    <property type="entry name" value="THIOREDOXIN-DISULFIDE REDUCTASE"/>
    <property type="match status" value="1"/>
</dbReference>
<dbReference type="PRINTS" id="PR00411">
    <property type="entry name" value="PNDRDTASEI"/>
</dbReference>
<feature type="domain" description="Glutaredoxin" evidence="12">
    <location>
        <begin position="23"/>
        <end position="85"/>
    </location>
</feature>
<dbReference type="Gene3D" id="3.50.50.60">
    <property type="entry name" value="FAD/NAD(P)-binding domain"/>
    <property type="match status" value="1"/>
</dbReference>
<dbReference type="InterPro" id="IPR002109">
    <property type="entry name" value="Glutaredoxin"/>
</dbReference>
<dbReference type="STRING" id="102285.A0A0R3TUR3"/>
<evidence type="ECO:0000313" key="16">
    <source>
        <dbReference type="Proteomes" id="UP000278807"/>
    </source>
</evidence>
<keyword evidence="9" id="KW-1015">Disulfide bond</keyword>
<evidence type="ECO:0000313" key="17">
    <source>
        <dbReference type="WBParaSite" id="HNAJ_0001151601-mRNA-1"/>
    </source>
</evidence>
<keyword evidence="4 11" id="KW-0285">Flavoprotein</keyword>
<gene>
    <name evidence="15" type="ORF">HNAJ_LOCUS11506</name>
</gene>
<dbReference type="GO" id="GO:0004362">
    <property type="term" value="F:glutathione-disulfide reductase (NADPH) activity"/>
    <property type="evidence" value="ECO:0007669"/>
    <property type="project" value="TreeGrafter"/>
</dbReference>
<dbReference type="Gene3D" id="3.40.30.10">
    <property type="entry name" value="Glutaredoxin"/>
    <property type="match status" value="1"/>
</dbReference>
<dbReference type="CDD" id="cd03419">
    <property type="entry name" value="GRX_GRXh_1_2_like"/>
    <property type="match status" value="1"/>
</dbReference>
<dbReference type="InterPro" id="IPR016156">
    <property type="entry name" value="FAD/NAD-linked_Rdtase_dimer_sf"/>
</dbReference>
<dbReference type="PROSITE" id="PS51354">
    <property type="entry name" value="GLUTAREDOXIN_2"/>
    <property type="match status" value="1"/>
</dbReference>
<comment type="cofactor">
    <cofactor evidence="1">
        <name>FAD</name>
        <dbReference type="ChEBI" id="CHEBI:57692"/>
    </cofactor>
</comment>
<dbReference type="PROSITE" id="PS00076">
    <property type="entry name" value="PYRIDINE_REDOX_1"/>
    <property type="match status" value="1"/>
</dbReference>
<evidence type="ECO:0000256" key="2">
    <source>
        <dbReference type="ARBA" id="ARBA00007532"/>
    </source>
</evidence>
<dbReference type="InterPro" id="IPR023753">
    <property type="entry name" value="FAD/NAD-binding_dom"/>
</dbReference>
<dbReference type="PANTHER" id="PTHR42737">
    <property type="entry name" value="GLUTATHIONE REDUCTASE"/>
    <property type="match status" value="1"/>
</dbReference>
<dbReference type="OrthoDB" id="5956163at2759"/>
<dbReference type="GO" id="GO:0005829">
    <property type="term" value="C:cytosol"/>
    <property type="evidence" value="ECO:0007669"/>
    <property type="project" value="TreeGrafter"/>
</dbReference>
<dbReference type="GO" id="GO:0005739">
    <property type="term" value="C:mitochondrion"/>
    <property type="evidence" value="ECO:0007669"/>
    <property type="project" value="TreeGrafter"/>
</dbReference>
<dbReference type="AlphaFoldDB" id="A0A0R3TUR3"/>
<dbReference type="EC" id="1.8.1.9" evidence="3"/>
<dbReference type="NCBIfam" id="TIGR02180">
    <property type="entry name" value="GRX_euk"/>
    <property type="match status" value="1"/>
</dbReference>
<keyword evidence="8 11" id="KW-0560">Oxidoreductase</keyword>
<dbReference type="InterPro" id="IPR036188">
    <property type="entry name" value="FAD/NAD-bd_sf"/>
</dbReference>
<dbReference type="GO" id="GO:0050660">
    <property type="term" value="F:flavin adenine dinucleotide binding"/>
    <property type="evidence" value="ECO:0007669"/>
    <property type="project" value="InterPro"/>
</dbReference>
<protein>
    <recommendedName>
        <fullName evidence="3">thioredoxin-disulfide reductase (NADPH)</fullName>
        <ecNumber evidence="3">1.8.1.9</ecNumber>
    </recommendedName>
</protein>
<feature type="domain" description="FAD/NAD(P)-binding" evidence="14">
    <location>
        <begin position="110"/>
        <end position="446"/>
    </location>
</feature>
<keyword evidence="5 11" id="KW-0274">FAD</keyword>
<dbReference type="InterPro" id="IPR011899">
    <property type="entry name" value="Glutaredoxin_euk/vir"/>
</dbReference>
<evidence type="ECO:0000259" key="14">
    <source>
        <dbReference type="Pfam" id="PF07992"/>
    </source>
</evidence>
<dbReference type="SUPFAM" id="SSF51905">
    <property type="entry name" value="FAD/NAD(P)-binding domain"/>
    <property type="match status" value="2"/>
</dbReference>
<comment type="similarity">
    <text evidence="2 11">Belongs to the class-I pyridine nucleotide-disulfide oxidoreductase family.</text>
</comment>
<reference evidence="17" key="1">
    <citation type="submission" date="2017-02" db="UniProtKB">
        <authorList>
            <consortium name="WormBaseParasite"/>
        </authorList>
    </citation>
    <scope>IDENTIFICATION</scope>
</reference>
<sequence length="593" mass="65261">MPPTGSSLEKVEKLRNTINNAAVLVFSKTYCPYCQKVKDRFKNLKIPYGSLELDLKKNGAEYQAMLKEITGRTSVPQVFFRGDFIGGCDDVMAIDDETIVKKANEMKYDYDMVVIGGGSGGLALAKQAAKSGAKVALLDFVVPSPKGTVWGLGGTCVNVGCIPKKLMHQAGLLNHYLEDAESFGWGLIKQNHDWQKMVGGIQDHIRSLNFGYRSSLMSASVKYLNALGEIVDPHTIKTTNKQGIVKNITANSIVIATGERPRYPSIPGAKEHGITSDDLFSLERSPGKTLCVGASYVSLECAGFLRSIGYDVTVMVRSIYLRGFDQQMAEMVGDYMEKFGVKFIRPCVPTSVIFAVGRDPCTTNIGLNNVNVKVDSHHVVVRKNKSMGQCLHCRFLELSHAVGDNIMMNSRIIVDGEERTNVPNIYAIGDVNNVGFQLTPLAIEAGKNLARRIYDADDVLTDYNNVPTTVFTPLEYGCIGYSEEVALEMFGKEAIEVYHSHFQPLEWTIPHRQDNACYAKLIVNRADDNRVVGFHVFGPNAGEITQGYAIAMRMGARKEDFDRTIGIHPTCSEVFTTMHVTKSSGQSPKVTGC</sequence>
<evidence type="ECO:0000256" key="9">
    <source>
        <dbReference type="ARBA" id="ARBA00023157"/>
    </source>
</evidence>
<dbReference type="GO" id="GO:0006749">
    <property type="term" value="P:glutathione metabolic process"/>
    <property type="evidence" value="ECO:0007669"/>
    <property type="project" value="TreeGrafter"/>
</dbReference>
<dbReference type="InterPro" id="IPR004099">
    <property type="entry name" value="Pyr_nucl-diS_OxRdtase_dimer"/>
</dbReference>
<dbReference type="Pfam" id="PF07992">
    <property type="entry name" value="Pyr_redox_2"/>
    <property type="match status" value="1"/>
</dbReference>
<dbReference type="WBParaSite" id="HNAJ_0001151601-mRNA-1">
    <property type="protein sequence ID" value="HNAJ_0001151601-mRNA-1"/>
    <property type="gene ID" value="HNAJ_0001151601"/>
</dbReference>
<dbReference type="FunFam" id="3.30.390.30:FF:000004">
    <property type="entry name" value="Thioredoxin reductase 1, cytoplasmic"/>
    <property type="match status" value="1"/>
</dbReference>
<dbReference type="InterPro" id="IPR012999">
    <property type="entry name" value="Pyr_OxRdtase_I_AS"/>
</dbReference>
<name>A0A0R3TUR3_RODNA</name>
<evidence type="ECO:0000256" key="10">
    <source>
        <dbReference type="ARBA" id="ARBA00023284"/>
    </source>
</evidence>
<proteinExistence type="inferred from homology"/>
<evidence type="ECO:0000256" key="5">
    <source>
        <dbReference type="ARBA" id="ARBA00022827"/>
    </source>
</evidence>
<dbReference type="Proteomes" id="UP000278807">
    <property type="component" value="Unassembled WGS sequence"/>
</dbReference>
<evidence type="ECO:0000259" key="13">
    <source>
        <dbReference type="Pfam" id="PF02852"/>
    </source>
</evidence>
<organism evidence="17">
    <name type="scientific">Rodentolepis nana</name>
    <name type="common">Dwarf tapeworm</name>
    <name type="synonym">Hymenolepis nana</name>
    <dbReference type="NCBI Taxonomy" id="102285"/>
    <lineage>
        <taxon>Eukaryota</taxon>
        <taxon>Metazoa</taxon>
        <taxon>Spiralia</taxon>
        <taxon>Lophotrochozoa</taxon>
        <taxon>Platyhelminthes</taxon>
        <taxon>Cestoda</taxon>
        <taxon>Eucestoda</taxon>
        <taxon>Cyclophyllidea</taxon>
        <taxon>Hymenolepididae</taxon>
        <taxon>Rodentolepis</taxon>
    </lineage>
</organism>
<dbReference type="Pfam" id="PF02852">
    <property type="entry name" value="Pyr_redox_dim"/>
    <property type="match status" value="1"/>
</dbReference>
<dbReference type="SUPFAM" id="SSF52833">
    <property type="entry name" value="Thioredoxin-like"/>
    <property type="match status" value="1"/>
</dbReference>
<dbReference type="SUPFAM" id="SSF55424">
    <property type="entry name" value="FAD/NAD-linked reductases, dimerisation (C-terminal) domain"/>
    <property type="match status" value="1"/>
</dbReference>
<evidence type="ECO:0000313" key="15">
    <source>
        <dbReference type="EMBL" id="VDO10604.1"/>
    </source>
</evidence>
<dbReference type="InterPro" id="IPR046952">
    <property type="entry name" value="GSHR/TRXR-like"/>
</dbReference>
<evidence type="ECO:0000256" key="4">
    <source>
        <dbReference type="ARBA" id="ARBA00022630"/>
    </source>
</evidence>
<dbReference type="FunFam" id="3.50.50.60:FF:000012">
    <property type="entry name" value="Thioredoxin reductase 1, cytoplasmic"/>
    <property type="match status" value="1"/>
</dbReference>
<reference evidence="15 16" key="2">
    <citation type="submission" date="2018-11" db="EMBL/GenBank/DDBJ databases">
        <authorList>
            <consortium name="Pathogen Informatics"/>
        </authorList>
    </citation>
    <scope>NUCLEOTIDE SEQUENCE [LARGE SCALE GENOMIC DNA]</scope>
</reference>
<dbReference type="GO" id="GO:0034599">
    <property type="term" value="P:cellular response to oxidative stress"/>
    <property type="evidence" value="ECO:0007669"/>
    <property type="project" value="TreeGrafter"/>
</dbReference>
<evidence type="ECO:0000256" key="6">
    <source>
        <dbReference type="ARBA" id="ARBA00022857"/>
    </source>
</evidence>
<evidence type="ECO:0000256" key="11">
    <source>
        <dbReference type="RuleBase" id="RU003691"/>
    </source>
</evidence>
<dbReference type="EMBL" id="UZAE01013613">
    <property type="protein sequence ID" value="VDO10604.1"/>
    <property type="molecule type" value="Genomic_DNA"/>
</dbReference>
<dbReference type="PRINTS" id="PR00368">
    <property type="entry name" value="FADPNR"/>
</dbReference>
<keyword evidence="6" id="KW-0521">NADP</keyword>
<evidence type="ECO:0000256" key="8">
    <source>
        <dbReference type="ARBA" id="ARBA00023002"/>
    </source>
</evidence>
<evidence type="ECO:0000259" key="12">
    <source>
        <dbReference type="Pfam" id="PF00462"/>
    </source>
</evidence>
<dbReference type="GO" id="GO:0004791">
    <property type="term" value="F:thioredoxin-disulfide reductase (NADPH) activity"/>
    <property type="evidence" value="ECO:0007669"/>
    <property type="project" value="UniProtKB-EC"/>
</dbReference>